<keyword evidence="5" id="KW-1185">Reference proteome</keyword>
<dbReference type="PANTHER" id="PTHR19446">
    <property type="entry name" value="REVERSE TRANSCRIPTASES"/>
    <property type="match status" value="1"/>
</dbReference>
<evidence type="ECO:0000259" key="2">
    <source>
        <dbReference type="PROSITE" id="PS50878"/>
    </source>
</evidence>
<reference evidence="4 5" key="1">
    <citation type="journal article" date="2020" name="ISME J.">
        <title>Uncovering the hidden diversity of litter-decomposition mechanisms in mushroom-forming fungi.</title>
        <authorList>
            <person name="Floudas D."/>
            <person name="Bentzer J."/>
            <person name="Ahren D."/>
            <person name="Johansson T."/>
            <person name="Persson P."/>
            <person name="Tunlid A."/>
        </authorList>
    </citation>
    <scope>NUCLEOTIDE SEQUENCE [LARGE SCALE GENOMIC DNA]</scope>
    <source>
        <strain evidence="4 5">CBS 406.79</strain>
    </source>
</reference>
<dbReference type="InterPro" id="IPR036691">
    <property type="entry name" value="Endo/exonu/phosph_ase_sf"/>
</dbReference>
<dbReference type="PROSITE" id="PS50878">
    <property type="entry name" value="RT_POL"/>
    <property type="match status" value="1"/>
</dbReference>
<proteinExistence type="predicted"/>
<feature type="region of interest" description="Disordered" evidence="1">
    <location>
        <begin position="1"/>
        <end position="123"/>
    </location>
</feature>
<dbReference type="SUPFAM" id="SSF56672">
    <property type="entry name" value="DNA/RNA polymerases"/>
    <property type="match status" value="1"/>
</dbReference>
<dbReference type="Gene3D" id="3.60.10.10">
    <property type="entry name" value="Endonuclease/exonuclease/phosphatase"/>
    <property type="match status" value="1"/>
</dbReference>
<feature type="compositionally biased region" description="Low complexity" evidence="1">
    <location>
        <begin position="1"/>
        <end position="15"/>
    </location>
</feature>
<dbReference type="InterPro" id="IPR000477">
    <property type="entry name" value="RT_dom"/>
</dbReference>
<dbReference type="GO" id="GO:0004523">
    <property type="term" value="F:RNA-DNA hybrid ribonuclease activity"/>
    <property type="evidence" value="ECO:0007669"/>
    <property type="project" value="InterPro"/>
</dbReference>
<feature type="compositionally biased region" description="Polar residues" evidence="1">
    <location>
        <begin position="627"/>
        <end position="655"/>
    </location>
</feature>
<dbReference type="PROSITE" id="PS50879">
    <property type="entry name" value="RNASE_H_1"/>
    <property type="match status" value="1"/>
</dbReference>
<dbReference type="SUPFAM" id="SSF53098">
    <property type="entry name" value="Ribonuclease H-like"/>
    <property type="match status" value="1"/>
</dbReference>
<comment type="caution">
    <text evidence="4">The sequence shown here is derived from an EMBL/GenBank/DDBJ whole genome shotgun (WGS) entry which is preliminary data.</text>
</comment>
<feature type="compositionally biased region" description="Basic and acidic residues" evidence="1">
    <location>
        <begin position="16"/>
        <end position="25"/>
    </location>
</feature>
<dbReference type="EMBL" id="JAACJN010000045">
    <property type="protein sequence ID" value="KAF5383978.1"/>
    <property type="molecule type" value="Genomic_DNA"/>
</dbReference>
<feature type="compositionally biased region" description="Low complexity" evidence="1">
    <location>
        <begin position="570"/>
        <end position="582"/>
    </location>
</feature>
<dbReference type="InterPro" id="IPR005135">
    <property type="entry name" value="Endo/exonuclease/phosphatase"/>
</dbReference>
<accession>A0A8H5M7Q5</accession>
<dbReference type="SUPFAM" id="SSF56219">
    <property type="entry name" value="DNase I-like"/>
    <property type="match status" value="1"/>
</dbReference>
<dbReference type="Pfam" id="PF03372">
    <property type="entry name" value="Exo_endo_phos"/>
    <property type="match status" value="1"/>
</dbReference>
<evidence type="ECO:0000313" key="5">
    <source>
        <dbReference type="Proteomes" id="UP000518752"/>
    </source>
</evidence>
<feature type="compositionally biased region" description="Basic and acidic residues" evidence="1">
    <location>
        <begin position="34"/>
        <end position="55"/>
    </location>
</feature>
<feature type="region of interest" description="Disordered" evidence="1">
    <location>
        <begin position="150"/>
        <end position="181"/>
    </location>
</feature>
<name>A0A8H5M7Q5_9AGAR</name>
<protein>
    <recommendedName>
        <fullName evidence="6">Reverse transcriptase</fullName>
    </recommendedName>
</protein>
<dbReference type="GO" id="GO:0003676">
    <property type="term" value="F:nucleic acid binding"/>
    <property type="evidence" value="ECO:0007669"/>
    <property type="project" value="InterPro"/>
</dbReference>
<evidence type="ECO:0008006" key="6">
    <source>
        <dbReference type="Google" id="ProtNLM"/>
    </source>
</evidence>
<evidence type="ECO:0000259" key="3">
    <source>
        <dbReference type="PROSITE" id="PS50879"/>
    </source>
</evidence>
<evidence type="ECO:0000256" key="1">
    <source>
        <dbReference type="SAM" id="MobiDB-lite"/>
    </source>
</evidence>
<dbReference type="Pfam" id="PF00078">
    <property type="entry name" value="RVT_1"/>
    <property type="match status" value="1"/>
</dbReference>
<dbReference type="InterPro" id="IPR002156">
    <property type="entry name" value="RNaseH_domain"/>
</dbReference>
<gene>
    <name evidence="4" type="ORF">D9757_006933</name>
</gene>
<feature type="region of interest" description="Disordered" evidence="1">
    <location>
        <begin position="555"/>
        <end position="679"/>
    </location>
</feature>
<feature type="compositionally biased region" description="Polar residues" evidence="1">
    <location>
        <begin position="154"/>
        <end position="163"/>
    </location>
</feature>
<dbReference type="InterPro" id="IPR012337">
    <property type="entry name" value="RNaseH-like_sf"/>
</dbReference>
<dbReference type="OrthoDB" id="3047174at2759"/>
<feature type="domain" description="RNase H type-1" evidence="3">
    <location>
        <begin position="1875"/>
        <end position="2017"/>
    </location>
</feature>
<sequence>MTDRSQTQQGSTQPPTEREKSESPLRNRARKKIRQDSEGNRVEKGREEVPERRAEEIEESMSGIQPRPIVGPKATQDPNLDPHPPANTPPWPSPAQRQEPARRGGEGNGNLSQEEDDGPVYGRIHVIPDGSLLDASTTFAMEFVNLPAHARGQNPHSQSNRQDLVQGPVSTPRPFTDANFPRTFFNREDSLAGWLKEQIETFNSHPELYLKVVPHGAGIKFYEDHPNFGAEVRQFIVGSTFGTEIAEEVYSELQVFRPTLPAQHPRDFWQFKKPWASIIKTDNRPIREWLLHQQTFAISPQLTFHVTAIDTPEHHHWVLGNFIIDTQQITEKLRLQCLATLMLAFWKDQNLRVRTEKIRKQGVQPRDNEVPNLDDIMLEATASWDLQVLRKGNPTEPGYDDPTTTLQLTGQPITTNDKDHKDWCAAIQKLKVFVNGDMKLTSAKTTVECAGCKSPSHYGHQCPFPKTDGWYGPRESRETAETQNQDGNQGKGRGRPPRSSRGGRPQRSRGESGNLKLFRTLLARTSTELESTGTDIDMEASTTNNIEQLTLQGQSRQNGNGAEGAGGASGPAAGQRSGDGTSVVGGGHGEGTRSPEWIPLPTLASSENNGSGDGMSHMYGMYGNPRNVDNLQNEGSSNSREPTQSTSQNVMNNQRGGDHNNDRASPAEVHPNRRQRRNFNKEYKKAGINIASLNVRGYGNPNIYHTDNRWRRLTTIMRDRRIAILAVQEAHLTEERSRDLNTAYNPRIKIWSSSDPENPTGKCGVAIAINKDLYKPTQVKKYEVVPGRAMILHLKGSQANRTIMVIYAPNLTGSNSKENSDFWTQVKLHLDQHPEIPKPEIMLGDMNMVEDGLIDRLPAHDDPENACGKLDDLKLLLGLKDGWRATNPEKLEYTYLQASTGSQSRIDRIYITESIAKTAREWRIRPSGLLHGDHSMVSAHLPHGHQAPNMGKGRWRIPDYVTKDKDFLEFAYKQGQAAQTKLENLQERSAESNPQRIWHKYKHDIRSKARKRAKEIIPGITRKINEVKSELDQKLNGLNDITKVEQAKHLQQKLNNLENLRLDMKRKNGQVKHRMEGEIPTRYWSQANKEQKPRDVMYILRKPGFRENENGVIPGDAYERDSERMAELAGKYHRALQYADIPPEEPERKNHILATLEPIKQCLSEEQEELMAREITTNDVRQALKLSKNNSAPGLDGIPYEVYKSIKLNADNKNKSGDNNGDEPKFEIETLMTAAYNDIVEFGIDETTTFSAGWMCPIYKKGNTDDIANYRPITLLNTDYKILTKALTLKLGKVAPSLIHPDQAGFIPGRNILDQTKLIQMIIDYAEVTEQNGMIISLDQEKAYDKIRHDYLWEVLRKFGFPEQFIKTIQHLYEPAKTKVAINGFYSREYHVTRGVRQGDPLSCLIFDLAIEPLAEAIRCSELKGYSIPGTCERIIANLFADDTTVFLKAEDNYETLTGTIEKWCLASGAKFNIAKTNVIPIGTPKYREEVKQTRKSSNQMPPLPSNIRITQDQEATRILGAWYGNNISAEQVWSPILEKIDTNLQRWARNSPTMEGRRHIIQMIIGGMTQYLSAAQGMPKSVEKKLEKRTRTYMWSEHKHNPISMKILHGAFGSGGRKVLDIAARNQAIDVMTLKTYLTFGPQRKQWAKIADELFSLQTPKSDGNTDRKTRINVFLQSWKTLQNNKQVPSLRKITSTAKKFRLRIEGIAFERDITHKMPIWMHKEASIDIRKMTNTLASKCLREKHNVRTVGDAERLANLGKENNHRQSSECDCITCIQMKTERQCPHPHGCIRQARKLLATLPPKWNPCSRLPEDYQNIDYAPGIFTKAEGWSKPDLKVTTTGELSEIFRIFTDGDSKPSNDLPKLEPPTWDPDENITVATDGSCNNNGEQNAKAGAGVFISEGHPDNRAIRLPNYLKNSNQTGELVGSQIAAITINPKLTLGLETDSMHVINTLKNAKKIEDEGYENTPNGELVRSVIASFRGRKTPMYVKWVKGHAGHERNEGADKMAREALEKNKVSFINLNPPNTLKITGAKLSKLTQSKAYKAIMNIKEKEKNKNSRRRTEISIMRVQNCVEDRFGYIPTQDRIWASIRNKDHDRKIRDFLWKVAHDAYWTGTHWLRASMPQTLQERAICKGCDEIEDMEHILTKCEMPGQRLLWELAEQLWKKKKSSFEWGKPAIGDIIGGGMARIYGKKKDKPHPGQNRLWKIIITETAYLIWTLRCKRVIEYEGARALPESEIQSSWIKMINNRLDLDCRMTRPSCGSKMISKRLVIATWQGTLHKEDSLPRDWTTIHGVLVGITGENNEGVG</sequence>
<dbReference type="CDD" id="cd01650">
    <property type="entry name" value="RT_nLTR_like"/>
    <property type="match status" value="1"/>
</dbReference>
<dbReference type="InterPro" id="IPR043502">
    <property type="entry name" value="DNA/RNA_pol_sf"/>
</dbReference>
<dbReference type="Proteomes" id="UP000518752">
    <property type="component" value="Unassembled WGS sequence"/>
</dbReference>
<dbReference type="CDD" id="cd09076">
    <property type="entry name" value="L1-EN"/>
    <property type="match status" value="1"/>
</dbReference>
<organism evidence="4 5">
    <name type="scientific">Collybiopsis confluens</name>
    <dbReference type="NCBI Taxonomy" id="2823264"/>
    <lineage>
        <taxon>Eukaryota</taxon>
        <taxon>Fungi</taxon>
        <taxon>Dikarya</taxon>
        <taxon>Basidiomycota</taxon>
        <taxon>Agaricomycotina</taxon>
        <taxon>Agaricomycetes</taxon>
        <taxon>Agaricomycetidae</taxon>
        <taxon>Agaricales</taxon>
        <taxon>Marasmiineae</taxon>
        <taxon>Omphalotaceae</taxon>
        <taxon>Collybiopsis</taxon>
    </lineage>
</organism>
<feature type="region of interest" description="Disordered" evidence="1">
    <location>
        <begin position="469"/>
        <end position="516"/>
    </location>
</feature>
<feature type="compositionally biased region" description="Pro residues" evidence="1">
    <location>
        <begin position="81"/>
        <end position="93"/>
    </location>
</feature>
<dbReference type="InterPro" id="IPR036397">
    <property type="entry name" value="RNaseH_sf"/>
</dbReference>
<evidence type="ECO:0000313" key="4">
    <source>
        <dbReference type="EMBL" id="KAF5383978.1"/>
    </source>
</evidence>
<dbReference type="Gene3D" id="3.30.420.10">
    <property type="entry name" value="Ribonuclease H-like superfamily/Ribonuclease H"/>
    <property type="match status" value="1"/>
</dbReference>
<feature type="domain" description="Reverse transcriptase" evidence="2">
    <location>
        <begin position="1239"/>
        <end position="1528"/>
    </location>
</feature>
<dbReference type="Pfam" id="PF00075">
    <property type="entry name" value="RNase_H"/>
    <property type="match status" value="1"/>
</dbReference>